<sequence length="162" mass="17045">MSGIRATEIEALRMREVLGHFPSGVTVVTGVDGAGPAGFACQSFHALSLDPPLVCFCVGRSSTTWPRIRAAGRFAVNILGIGHEELSRTFARSGGDKFDGVDWSPSPLGSPLLAEAVAWVDCRISAVYDGGDHEIVVGAVTALEAIGGEPLVFFRGEYRALA</sequence>
<dbReference type="InterPro" id="IPR050268">
    <property type="entry name" value="NADH-dep_flavin_reductase"/>
</dbReference>
<dbReference type="EMBL" id="QUMQ01000001">
    <property type="protein sequence ID" value="REF98291.1"/>
    <property type="molecule type" value="Genomic_DNA"/>
</dbReference>
<dbReference type="SMART" id="SM00903">
    <property type="entry name" value="Flavin_Reduct"/>
    <property type="match status" value="1"/>
</dbReference>
<dbReference type="GO" id="GO:0010181">
    <property type="term" value="F:FMN binding"/>
    <property type="evidence" value="ECO:0007669"/>
    <property type="project" value="InterPro"/>
</dbReference>
<dbReference type="PANTHER" id="PTHR30466:SF11">
    <property type="entry name" value="FLAVIN-DEPENDENT MONOOXYGENASE, REDUCTASE SUBUNIT HSAB"/>
    <property type="match status" value="1"/>
</dbReference>
<dbReference type="GO" id="GO:0004497">
    <property type="term" value="F:monooxygenase activity"/>
    <property type="evidence" value="ECO:0007669"/>
    <property type="project" value="UniProtKB-KW"/>
</dbReference>
<dbReference type="Proteomes" id="UP000256913">
    <property type="component" value="Unassembled WGS sequence"/>
</dbReference>
<evidence type="ECO:0000313" key="4">
    <source>
        <dbReference type="EMBL" id="REF98291.1"/>
    </source>
</evidence>
<dbReference type="InterPro" id="IPR012349">
    <property type="entry name" value="Split_barrel_FMN-bd"/>
</dbReference>
<protein>
    <submittedName>
        <fullName evidence="4">3-hydroxy-9,10-secoandrosta-1,3,5(10)-triene-9, 17-dione monooxygenase reductase component</fullName>
    </submittedName>
</protein>
<comment type="caution">
    <text evidence="4">The sequence shown here is derived from an EMBL/GenBank/DDBJ whole genome shotgun (WGS) entry which is preliminary data.</text>
</comment>
<dbReference type="InterPro" id="IPR002563">
    <property type="entry name" value="Flavin_Rdtase-like_dom"/>
</dbReference>
<gene>
    <name evidence="4" type="ORF">DFJ67_4307</name>
</gene>
<evidence type="ECO:0000256" key="2">
    <source>
        <dbReference type="ARBA" id="ARBA00023002"/>
    </source>
</evidence>
<reference evidence="4 5" key="1">
    <citation type="submission" date="2018-08" db="EMBL/GenBank/DDBJ databases">
        <title>Sequencing the genomes of 1000 actinobacteria strains.</title>
        <authorList>
            <person name="Klenk H.-P."/>
        </authorList>
    </citation>
    <scope>NUCLEOTIDE SEQUENCE [LARGE SCALE GENOMIC DNA]</scope>
    <source>
        <strain evidence="4 5">DSM 44099</strain>
    </source>
</reference>
<keyword evidence="5" id="KW-1185">Reference proteome</keyword>
<dbReference type="AlphaFoldDB" id="A0A3D9ZM59"/>
<dbReference type="GO" id="GO:0042602">
    <property type="term" value="F:riboflavin reductase (NADPH) activity"/>
    <property type="evidence" value="ECO:0007669"/>
    <property type="project" value="TreeGrafter"/>
</dbReference>
<dbReference type="Gene3D" id="2.30.110.10">
    <property type="entry name" value="Electron Transport, Fmn-binding Protein, Chain A"/>
    <property type="match status" value="1"/>
</dbReference>
<evidence type="ECO:0000313" key="5">
    <source>
        <dbReference type="Proteomes" id="UP000256913"/>
    </source>
</evidence>
<evidence type="ECO:0000256" key="1">
    <source>
        <dbReference type="ARBA" id="ARBA00008898"/>
    </source>
</evidence>
<organism evidence="4 5">
    <name type="scientific">Asanoa ferruginea</name>
    <dbReference type="NCBI Taxonomy" id="53367"/>
    <lineage>
        <taxon>Bacteria</taxon>
        <taxon>Bacillati</taxon>
        <taxon>Actinomycetota</taxon>
        <taxon>Actinomycetes</taxon>
        <taxon>Micromonosporales</taxon>
        <taxon>Micromonosporaceae</taxon>
        <taxon>Asanoa</taxon>
    </lineage>
</organism>
<comment type="similarity">
    <text evidence="1">Belongs to the non-flavoprotein flavin reductase family.</text>
</comment>
<keyword evidence="4" id="KW-0503">Monooxygenase</keyword>
<proteinExistence type="inferred from homology"/>
<dbReference type="RefSeq" id="WP_203784201.1">
    <property type="nucleotide sequence ID" value="NZ_BONB01000062.1"/>
</dbReference>
<feature type="domain" description="Flavin reductase like" evidence="3">
    <location>
        <begin position="18"/>
        <end position="160"/>
    </location>
</feature>
<keyword evidence="2" id="KW-0560">Oxidoreductase</keyword>
<accession>A0A3D9ZM59</accession>
<dbReference type="SUPFAM" id="SSF50475">
    <property type="entry name" value="FMN-binding split barrel"/>
    <property type="match status" value="1"/>
</dbReference>
<evidence type="ECO:0000259" key="3">
    <source>
        <dbReference type="SMART" id="SM00903"/>
    </source>
</evidence>
<name>A0A3D9ZM59_9ACTN</name>
<dbReference type="PANTHER" id="PTHR30466">
    <property type="entry name" value="FLAVIN REDUCTASE"/>
    <property type="match status" value="1"/>
</dbReference>
<dbReference type="Pfam" id="PF01613">
    <property type="entry name" value="Flavin_Reduct"/>
    <property type="match status" value="1"/>
</dbReference>